<dbReference type="GO" id="GO:0043165">
    <property type="term" value="P:Gram-negative-bacterium-type cell outer membrane assembly"/>
    <property type="evidence" value="ECO:0007669"/>
    <property type="project" value="UniProtKB-UniRule"/>
</dbReference>
<dbReference type="Proteomes" id="UP000247673">
    <property type="component" value="Unassembled WGS sequence"/>
</dbReference>
<dbReference type="AlphaFoldDB" id="A0A2V4DW57"/>
<dbReference type="GO" id="GO:0030674">
    <property type="term" value="F:protein-macromolecule adaptor activity"/>
    <property type="evidence" value="ECO:0007669"/>
    <property type="project" value="TreeGrafter"/>
</dbReference>
<proteinExistence type="inferred from homology"/>
<dbReference type="OrthoDB" id="9808250at2"/>
<dbReference type="PANTHER" id="PTHR37482:SF1">
    <property type="entry name" value="OUTER MEMBRANE PROTEIN ASSEMBLY FACTOR BAME"/>
    <property type="match status" value="1"/>
</dbReference>
<comment type="caution">
    <text evidence="7">The sequence shown here is derived from an EMBL/GenBank/DDBJ whole genome shotgun (WGS) entry which is preliminary data.</text>
</comment>
<dbReference type="HAMAP" id="MF_00925">
    <property type="entry name" value="OM_assembly_BamE"/>
    <property type="match status" value="1"/>
</dbReference>
<comment type="similarity">
    <text evidence="4">Belongs to the BamE family.</text>
</comment>
<evidence type="ECO:0000256" key="4">
    <source>
        <dbReference type="HAMAP-Rule" id="MF_00925"/>
    </source>
</evidence>
<feature type="region of interest" description="Disordered" evidence="5">
    <location>
        <begin position="116"/>
        <end position="155"/>
    </location>
</feature>
<protein>
    <recommendedName>
        <fullName evidence="4">Outer membrane protein assembly factor BamE</fullName>
    </recommendedName>
</protein>
<dbReference type="InterPro" id="IPR007450">
    <property type="entry name" value="BamE_dom"/>
</dbReference>
<dbReference type="GO" id="GO:1990063">
    <property type="term" value="C:Bam protein complex"/>
    <property type="evidence" value="ECO:0007669"/>
    <property type="project" value="TreeGrafter"/>
</dbReference>
<keyword evidence="4" id="KW-0564">Palmitate</keyword>
<dbReference type="EMBL" id="QGLO01000004">
    <property type="protein sequence ID" value="PXY91739.1"/>
    <property type="molecule type" value="Genomic_DNA"/>
</dbReference>
<evidence type="ECO:0000313" key="8">
    <source>
        <dbReference type="Proteomes" id="UP000247673"/>
    </source>
</evidence>
<name>A0A2V4DW57_9GAMM</name>
<dbReference type="Gene3D" id="3.30.1450.10">
    <property type="match status" value="1"/>
</dbReference>
<accession>A0A2V4DW57</accession>
<evidence type="ECO:0000256" key="1">
    <source>
        <dbReference type="ARBA" id="ARBA00022729"/>
    </source>
</evidence>
<dbReference type="InterPro" id="IPR037873">
    <property type="entry name" value="BamE-like"/>
</dbReference>
<dbReference type="PANTHER" id="PTHR37482">
    <property type="entry name" value="OUTER MEMBRANE PROTEIN ASSEMBLY FACTOR BAME"/>
    <property type="match status" value="1"/>
</dbReference>
<dbReference type="NCBIfam" id="NF008585">
    <property type="entry name" value="PRK11548.1"/>
    <property type="match status" value="1"/>
</dbReference>
<feature type="compositionally biased region" description="Basic and acidic residues" evidence="5">
    <location>
        <begin position="117"/>
        <end position="132"/>
    </location>
</feature>
<evidence type="ECO:0000313" key="7">
    <source>
        <dbReference type="EMBL" id="PXY91739.1"/>
    </source>
</evidence>
<gene>
    <name evidence="4" type="primary">bamE</name>
    <name evidence="7" type="ORF">DKK78_05310</name>
</gene>
<comment type="subunit">
    <text evidence="4">Part of the Bam complex.</text>
</comment>
<evidence type="ECO:0000256" key="5">
    <source>
        <dbReference type="SAM" id="MobiDB-lite"/>
    </source>
</evidence>
<sequence>MPFRKSISLAIVTSMLLTGCSLVDRWVYRPDINQGNYVTKDAIELLQVGQSKEQVVFIMGSPMLTSSFGDNVWYYVFRQQPRHGNVSQITYAVYFDGMGVVSDIKTSTLEGSLSLEEMNKQEISDPIDIKSEDDNDNLTNQQSSETSSELESESE</sequence>
<dbReference type="RefSeq" id="WP_110447672.1">
    <property type="nucleotide sequence ID" value="NZ_CP132381.1"/>
</dbReference>
<dbReference type="GO" id="GO:0051205">
    <property type="term" value="P:protein insertion into membrane"/>
    <property type="evidence" value="ECO:0007669"/>
    <property type="project" value="UniProtKB-UniRule"/>
</dbReference>
<keyword evidence="8" id="KW-1185">Reference proteome</keyword>
<dbReference type="PROSITE" id="PS51257">
    <property type="entry name" value="PROKAR_LIPOPROTEIN"/>
    <property type="match status" value="1"/>
</dbReference>
<evidence type="ECO:0000256" key="2">
    <source>
        <dbReference type="ARBA" id="ARBA00023136"/>
    </source>
</evidence>
<keyword evidence="3 4" id="KW-0998">Cell outer membrane</keyword>
<keyword evidence="2 4" id="KW-0472">Membrane</keyword>
<dbReference type="InterPro" id="IPR026592">
    <property type="entry name" value="BamE"/>
</dbReference>
<keyword evidence="1 4" id="KW-0732">Signal</keyword>
<feature type="domain" description="Outer membrane protein assembly factor BamE" evidence="6">
    <location>
        <begin position="35"/>
        <end position="104"/>
    </location>
</feature>
<evidence type="ECO:0000259" key="6">
    <source>
        <dbReference type="Pfam" id="PF04355"/>
    </source>
</evidence>
<organism evidence="7 8">
    <name type="scientific">Gilliamella apis</name>
    <dbReference type="NCBI Taxonomy" id="1970738"/>
    <lineage>
        <taxon>Bacteria</taxon>
        <taxon>Pseudomonadati</taxon>
        <taxon>Pseudomonadota</taxon>
        <taxon>Gammaproteobacteria</taxon>
        <taxon>Orbales</taxon>
        <taxon>Orbaceae</taxon>
        <taxon>Gilliamella</taxon>
    </lineage>
</organism>
<feature type="compositionally biased region" description="Low complexity" evidence="5">
    <location>
        <begin position="137"/>
        <end position="147"/>
    </location>
</feature>
<keyword evidence="4" id="KW-0449">Lipoprotein</keyword>
<comment type="function">
    <text evidence="4">Part of the outer membrane protein assembly complex, which is involved in assembly and insertion of beta-barrel proteins into the outer membrane.</text>
</comment>
<reference evidence="7 8" key="1">
    <citation type="submission" date="2018-05" db="EMBL/GenBank/DDBJ databases">
        <title>Reference genomes for bee gut microbiota database.</title>
        <authorList>
            <person name="Ellegaard K.M."/>
        </authorList>
    </citation>
    <scope>NUCLEOTIDE SEQUENCE [LARGE SCALE GENOMIC DNA]</scope>
    <source>
        <strain evidence="7 8">ESL0172</strain>
    </source>
</reference>
<evidence type="ECO:0000256" key="3">
    <source>
        <dbReference type="ARBA" id="ARBA00023237"/>
    </source>
</evidence>
<dbReference type="Pfam" id="PF04355">
    <property type="entry name" value="BamE"/>
    <property type="match status" value="1"/>
</dbReference>
<comment type="subcellular location">
    <subcellularLocation>
        <location evidence="4">Cell outer membrane</location>
        <topology evidence="4">Lipid-anchor</topology>
    </subcellularLocation>
</comment>